<evidence type="ECO:0000313" key="2">
    <source>
        <dbReference type="EMBL" id="UUC21701.1"/>
    </source>
</evidence>
<name>A0AAJ5LJK4_9PSED</name>
<dbReference type="RefSeq" id="WP_232891613.1">
    <property type="nucleotide sequence ID" value="NZ_SWEL01000007.1"/>
</dbReference>
<proteinExistence type="predicted"/>
<accession>A0AAJ5LJK4</accession>
<dbReference type="NCBIfam" id="TIGR02293">
    <property type="entry name" value="TAS_TIGR02293"/>
    <property type="match status" value="1"/>
</dbReference>
<feature type="domain" description="Antitoxin Xre/MbcA/ParS-like toxin-binding" evidence="1">
    <location>
        <begin position="57"/>
        <end position="104"/>
    </location>
</feature>
<protein>
    <submittedName>
        <fullName evidence="2">DUF2384 domain-containing protein</fullName>
    </submittedName>
</protein>
<dbReference type="InterPro" id="IPR024467">
    <property type="entry name" value="Xre/MbcA/ParS-like_toxin-bd"/>
</dbReference>
<organism evidence="2 3">
    <name type="scientific">Pseudomonas asiatica</name>
    <dbReference type="NCBI Taxonomy" id="2219225"/>
    <lineage>
        <taxon>Bacteria</taxon>
        <taxon>Pseudomonadati</taxon>
        <taxon>Pseudomonadota</taxon>
        <taxon>Gammaproteobacteria</taxon>
        <taxon>Pseudomonadales</taxon>
        <taxon>Pseudomonadaceae</taxon>
        <taxon>Pseudomonas</taxon>
    </lineage>
</organism>
<dbReference type="Pfam" id="PF09722">
    <property type="entry name" value="Xre_MbcA_ParS_C"/>
    <property type="match status" value="1"/>
</dbReference>
<sequence>MISLSNLYSTPQVTEKILGSTRRSIRRRCNRNNLARLSSHQSAVALQYAKILEYASKVFGKQTTAEDWLSRPCLSLEGLTPIELIDNPFGFQVIKDYLERVEFGVYQ</sequence>
<dbReference type="EMBL" id="CP101700">
    <property type="protein sequence ID" value="UUC21701.1"/>
    <property type="molecule type" value="Genomic_DNA"/>
</dbReference>
<dbReference type="InterPro" id="IPR011979">
    <property type="entry name" value="Antitox_Xre"/>
</dbReference>
<reference evidence="2" key="1">
    <citation type="submission" date="2022-07" db="EMBL/GenBank/DDBJ databases">
        <title>Complete genome of MD9.</title>
        <authorList>
            <person name="Cao G."/>
        </authorList>
    </citation>
    <scope>NUCLEOTIDE SEQUENCE</scope>
    <source>
        <strain evidence="2">MD9</strain>
    </source>
</reference>
<evidence type="ECO:0000259" key="1">
    <source>
        <dbReference type="Pfam" id="PF09722"/>
    </source>
</evidence>
<evidence type="ECO:0000313" key="3">
    <source>
        <dbReference type="Proteomes" id="UP001058744"/>
    </source>
</evidence>
<gene>
    <name evidence="2" type="ORF">NOV18_27415</name>
</gene>
<dbReference type="AlphaFoldDB" id="A0AAJ5LJK4"/>
<dbReference type="Proteomes" id="UP001058744">
    <property type="component" value="Chromosome"/>
</dbReference>